<dbReference type="AlphaFoldDB" id="A0A4Z0FNQ7"/>
<accession>A0A4Z0FNQ7</accession>
<protein>
    <submittedName>
        <fullName evidence="2">SseB family protein</fullName>
    </submittedName>
</protein>
<evidence type="ECO:0000313" key="3">
    <source>
        <dbReference type="Proteomes" id="UP000297948"/>
    </source>
</evidence>
<organism evidence="2 3">
    <name type="scientific">Streptomyces palmae</name>
    <dbReference type="NCBI Taxonomy" id="1701085"/>
    <lineage>
        <taxon>Bacteria</taxon>
        <taxon>Bacillati</taxon>
        <taxon>Actinomycetota</taxon>
        <taxon>Actinomycetes</taxon>
        <taxon>Kitasatosporales</taxon>
        <taxon>Streptomycetaceae</taxon>
        <taxon>Streptomyces</taxon>
    </lineage>
</organism>
<keyword evidence="3" id="KW-1185">Reference proteome</keyword>
<dbReference type="InterPro" id="IPR009839">
    <property type="entry name" value="SseB_N"/>
</dbReference>
<reference evidence="2 3" key="1">
    <citation type="submission" date="2019-03" db="EMBL/GenBank/DDBJ databases">
        <authorList>
            <person name="Gonzalez-Pimentel J.L."/>
        </authorList>
    </citation>
    <scope>NUCLEOTIDE SEQUENCE [LARGE SCALE GENOMIC DNA]</scope>
    <source>
        <strain evidence="2 3">JCM 31289</strain>
    </source>
</reference>
<dbReference type="Proteomes" id="UP000297948">
    <property type="component" value="Unassembled WGS sequence"/>
</dbReference>
<dbReference type="OrthoDB" id="5188303at2"/>
<name>A0A4Z0FNQ7_9ACTN</name>
<evidence type="ECO:0000259" key="1">
    <source>
        <dbReference type="Pfam" id="PF07179"/>
    </source>
</evidence>
<gene>
    <name evidence="2" type="ORF">E4099_32500</name>
</gene>
<proteinExistence type="predicted"/>
<comment type="caution">
    <text evidence="2">The sequence shown here is derived from an EMBL/GenBank/DDBJ whole genome shotgun (WGS) entry which is preliminary data.</text>
</comment>
<evidence type="ECO:0000313" key="2">
    <source>
        <dbReference type="EMBL" id="TGA83158.1"/>
    </source>
</evidence>
<sequence>MALKNIPDPGFAEDDGSADPRLTAALAAWKADPSAEAGVLEALAGARMLVPVVAVLGEVEEGPDGLRREKTSDMAVPTLQAPDGRRALLAFSSTDALARWRPDGRPVAVPMRGALEAAAHEKADTIVLDIAGPVTYELTGPALLALAEGRTSVDPLTDPAVAEALRTVLAAEPEVLRAHLTAAEDADGMLALALAADAVAQQTVQRLAQALATHEVLRARLVRGLTLALLPPGAELGGEPLFTR</sequence>
<dbReference type="RefSeq" id="WP_135342657.1">
    <property type="nucleotide sequence ID" value="NZ_JBHLTX010000022.1"/>
</dbReference>
<feature type="domain" description="SseB protein N-terminal" evidence="1">
    <location>
        <begin position="22"/>
        <end position="143"/>
    </location>
</feature>
<dbReference type="EMBL" id="SRID01000753">
    <property type="protein sequence ID" value="TGA83158.1"/>
    <property type="molecule type" value="Genomic_DNA"/>
</dbReference>
<dbReference type="Pfam" id="PF07179">
    <property type="entry name" value="SseB"/>
    <property type="match status" value="1"/>
</dbReference>